<keyword evidence="2" id="KW-1185">Reference proteome</keyword>
<dbReference type="Proteomes" id="UP000240325">
    <property type="component" value="Segment"/>
</dbReference>
<protein>
    <submittedName>
        <fullName evidence="1">Uncharacterized protein</fullName>
    </submittedName>
</protein>
<evidence type="ECO:0000313" key="1">
    <source>
        <dbReference type="EMBL" id="ATZ80354.1"/>
    </source>
</evidence>
<evidence type="ECO:0000313" key="2">
    <source>
        <dbReference type="Proteomes" id="UP000240325"/>
    </source>
</evidence>
<gene>
    <name evidence="1" type="ORF">BMW23_0296</name>
</gene>
<accession>A0A2H4UU04</accession>
<proteinExistence type="predicted"/>
<sequence>MDDKLKYLKYLNKNKIGGEIFDYNFCSLWINKVHGNISDENLEKINNFAQLIKKYNKTLILYIDSFLTANINELQKMNIEIVDIRVTLQQLYPVEQDFANNLSLQKELFTQNSDKKSINHIIHCILHPDIPLWTRIDFTKPLILLHDTSNKPENYFSIFSDLDLMDDELYQKYIDSKKPSTFTIDRTTKYIKNLINWYYTGIDENGFKFDYEKITKEKYDEYMIKVDSINETNYKNIIDELVNDLRKYRQIDKYPYYPYELCILDLRNLNSEYKNYIEEKNEFDERNFMNCVSNKVLALDKKSIFTDVILENLNKYGLIAQNGANNNENSFYIIKNTPEIKHNIDAIFIKEVAYFVMTLKNYFSHIYNDKLFKDFKKFNELEKKIIDIYLWLYNKIINLMSEKKIYNFLWDVKKINDKQYLNMMFGMILEMEDKSILGKMEDPPILSTMYYWAMFQYKFDYETNKYVYDNSAKNPKNLKNLICMLSEISKFTK</sequence>
<reference evidence="1" key="1">
    <citation type="journal article" date="2017" name="Elife">
        <title>The kinetoplastid-infecting Bodo saltans virus (BsV), a window into the most abundant giant viruses in the sea.</title>
        <authorList>
            <person name="Deeg C.M."/>
            <person name="Chow C.-E.T."/>
            <person name="Suttle C.A."/>
        </authorList>
    </citation>
    <scope>NUCLEOTIDE SEQUENCE</scope>
    <source>
        <strain evidence="1">NG1</strain>
    </source>
</reference>
<dbReference type="EMBL" id="MF782455">
    <property type="protein sequence ID" value="ATZ80354.1"/>
    <property type="molecule type" value="Genomic_DNA"/>
</dbReference>
<name>A0A2H4UU04_9VIRU</name>
<organism evidence="1">
    <name type="scientific">Bodo saltans virus</name>
    <dbReference type="NCBI Taxonomy" id="2024608"/>
    <lineage>
        <taxon>Viruses</taxon>
        <taxon>Varidnaviria</taxon>
        <taxon>Bamfordvirae</taxon>
        <taxon>Nucleocytoviricota</taxon>
        <taxon>Megaviricetes</taxon>
        <taxon>Imitervirales</taxon>
        <taxon>Mimiviridae</taxon>
        <taxon>Klosneuvirinae</taxon>
        <taxon>Theiavirus</taxon>
        <taxon>Theiavirus salishense</taxon>
    </lineage>
</organism>